<evidence type="ECO:0000313" key="1">
    <source>
        <dbReference type="EMBL" id="KAK6764068.1"/>
    </source>
</evidence>
<proteinExistence type="predicted"/>
<evidence type="ECO:0000313" key="2">
    <source>
        <dbReference type="Proteomes" id="UP001303046"/>
    </source>
</evidence>
<dbReference type="EMBL" id="JAVFWL010000006">
    <property type="protein sequence ID" value="KAK6764068.1"/>
    <property type="molecule type" value="Genomic_DNA"/>
</dbReference>
<keyword evidence="2" id="KW-1185">Reference proteome</keyword>
<comment type="caution">
    <text evidence="1">The sequence shown here is derived from an EMBL/GenBank/DDBJ whole genome shotgun (WGS) entry which is preliminary data.</text>
</comment>
<name>A0ABR1EN77_NECAM</name>
<dbReference type="Proteomes" id="UP001303046">
    <property type="component" value="Unassembled WGS sequence"/>
</dbReference>
<reference evidence="1 2" key="1">
    <citation type="submission" date="2023-08" db="EMBL/GenBank/DDBJ databases">
        <title>A Necator americanus chromosomal reference genome.</title>
        <authorList>
            <person name="Ilik V."/>
            <person name="Petrzelkova K.J."/>
            <person name="Pardy F."/>
            <person name="Fuh T."/>
            <person name="Niatou-Singa F.S."/>
            <person name="Gouil Q."/>
            <person name="Baker L."/>
            <person name="Ritchie M.E."/>
            <person name="Jex A.R."/>
            <person name="Gazzola D."/>
            <person name="Li H."/>
            <person name="Toshio Fujiwara R."/>
            <person name="Zhan B."/>
            <person name="Aroian R.V."/>
            <person name="Pafco B."/>
            <person name="Schwarz E.M."/>
        </authorList>
    </citation>
    <scope>NUCLEOTIDE SEQUENCE [LARGE SCALE GENOMIC DNA]</scope>
    <source>
        <strain evidence="1 2">Aroian</strain>
        <tissue evidence="1">Whole animal</tissue>
    </source>
</reference>
<gene>
    <name evidence="1" type="primary">Necator_chrX.g24574</name>
    <name evidence="1" type="ORF">RB195_024409</name>
</gene>
<protein>
    <submittedName>
        <fullName evidence="1">Uncharacterized protein</fullName>
    </submittedName>
</protein>
<organism evidence="1 2">
    <name type="scientific">Necator americanus</name>
    <name type="common">Human hookworm</name>
    <dbReference type="NCBI Taxonomy" id="51031"/>
    <lineage>
        <taxon>Eukaryota</taxon>
        <taxon>Metazoa</taxon>
        <taxon>Ecdysozoa</taxon>
        <taxon>Nematoda</taxon>
        <taxon>Chromadorea</taxon>
        <taxon>Rhabditida</taxon>
        <taxon>Rhabditina</taxon>
        <taxon>Rhabditomorpha</taxon>
        <taxon>Strongyloidea</taxon>
        <taxon>Ancylostomatidae</taxon>
        <taxon>Bunostominae</taxon>
        <taxon>Necator</taxon>
    </lineage>
</organism>
<sequence length="402" mass="45056">MRLCTTAGLQRTQTLDRYCSRPTETATDRNKDALYNELNMLISKTPRQQAVIAGIDANAKMGLEQQSDGLGRCFYPMEQTSYNENRLIDLCEQTNLIIASTFERNHRRDQPVKITAQIRAADEPGGGASSNEVAEMAERLSQLLLRPLTIKRLVGMVDIIVFKCVQPSVILMEQNTFSIGQFCPPLVDRLLQFGQSLAVESTPSFSRTRAGPPCTSMMLHDNSLFSQKNRDLQSKADNYRIVRKVRNEKLKKGLVLSLNPPDVRIRANFRRCDLWNSSCSASLNTTAQTSTSAIDSKIERAMTSAITLCAFCCTAGNTHERSALHQHRKLPYTAAMLMRAKCAFLRQRDRRRRKLWIVSAHAPTETAEDNSKGAFYDELNALMSKIPSQQVVIVGTDANAKM</sequence>
<accession>A0ABR1EN77</accession>